<protein>
    <submittedName>
        <fullName evidence="1">Uncharacterized protein</fullName>
    </submittedName>
</protein>
<keyword evidence="2" id="KW-1185">Reference proteome</keyword>
<sequence length="58" mass="6515">MPINSLISPWRALVRRTGATARVETGVMSAVTSRALLRGWRGFCVTNSHRYHVWLFGA</sequence>
<feature type="non-terminal residue" evidence="1">
    <location>
        <position position="58"/>
    </location>
</feature>
<gene>
    <name evidence="1" type="ORF">BaRGS_00014450</name>
</gene>
<name>A0ABD0L4U5_9CAEN</name>
<comment type="caution">
    <text evidence="1">The sequence shown here is derived from an EMBL/GenBank/DDBJ whole genome shotgun (WGS) entry which is preliminary data.</text>
</comment>
<organism evidence="1 2">
    <name type="scientific">Batillaria attramentaria</name>
    <dbReference type="NCBI Taxonomy" id="370345"/>
    <lineage>
        <taxon>Eukaryota</taxon>
        <taxon>Metazoa</taxon>
        <taxon>Spiralia</taxon>
        <taxon>Lophotrochozoa</taxon>
        <taxon>Mollusca</taxon>
        <taxon>Gastropoda</taxon>
        <taxon>Caenogastropoda</taxon>
        <taxon>Sorbeoconcha</taxon>
        <taxon>Cerithioidea</taxon>
        <taxon>Batillariidae</taxon>
        <taxon>Batillaria</taxon>
    </lineage>
</organism>
<dbReference type="AlphaFoldDB" id="A0ABD0L4U5"/>
<proteinExistence type="predicted"/>
<evidence type="ECO:0000313" key="2">
    <source>
        <dbReference type="Proteomes" id="UP001519460"/>
    </source>
</evidence>
<accession>A0ABD0L4U5</accession>
<dbReference type="EMBL" id="JACVVK020000084">
    <property type="protein sequence ID" value="KAK7494347.1"/>
    <property type="molecule type" value="Genomic_DNA"/>
</dbReference>
<reference evidence="1 2" key="1">
    <citation type="journal article" date="2023" name="Sci. Data">
        <title>Genome assembly of the Korean intertidal mud-creeper Batillaria attramentaria.</title>
        <authorList>
            <person name="Patra A.K."/>
            <person name="Ho P.T."/>
            <person name="Jun S."/>
            <person name="Lee S.J."/>
            <person name="Kim Y."/>
            <person name="Won Y.J."/>
        </authorList>
    </citation>
    <scope>NUCLEOTIDE SEQUENCE [LARGE SCALE GENOMIC DNA]</scope>
    <source>
        <strain evidence="1">Wonlab-2016</strain>
    </source>
</reference>
<evidence type="ECO:0000313" key="1">
    <source>
        <dbReference type="EMBL" id="KAK7494347.1"/>
    </source>
</evidence>
<dbReference type="Proteomes" id="UP001519460">
    <property type="component" value="Unassembled WGS sequence"/>
</dbReference>